<sequence>MNTTDILNERQQTHGDFATCAQIAQEIKLVIAANDNCLSHQKREALEMIAVKMARILNGGHNHKDSWQDIAGYAMLGGGLFTQKDK</sequence>
<evidence type="ECO:0000313" key="3">
    <source>
        <dbReference type="Proteomes" id="UP000248689"/>
    </source>
</evidence>
<organism evidence="2 3">
    <name type="scientific">Glaesserella australis</name>
    <dbReference type="NCBI Taxonomy" id="2094024"/>
    <lineage>
        <taxon>Bacteria</taxon>
        <taxon>Pseudomonadati</taxon>
        <taxon>Pseudomonadota</taxon>
        <taxon>Gammaproteobacteria</taxon>
        <taxon>Pasteurellales</taxon>
        <taxon>Pasteurellaceae</taxon>
        <taxon>Glaesserella</taxon>
    </lineage>
</organism>
<proteinExistence type="predicted"/>
<dbReference type="RefSeq" id="WP_111749197.1">
    <property type="nucleotide sequence ID" value="NZ_PTPX01000002.1"/>
</dbReference>
<dbReference type="OrthoDB" id="9204702at2"/>
<evidence type="ECO:0000259" key="1">
    <source>
        <dbReference type="Pfam" id="PF19905"/>
    </source>
</evidence>
<dbReference type="Pfam" id="PF19905">
    <property type="entry name" value="DUF6378"/>
    <property type="match status" value="1"/>
</dbReference>
<name>A0A328C3B8_9PAST</name>
<dbReference type="Proteomes" id="UP000248689">
    <property type="component" value="Unassembled WGS sequence"/>
</dbReference>
<protein>
    <recommendedName>
        <fullName evidence="1">DUF6378 domain-containing protein</fullName>
    </recommendedName>
</protein>
<reference evidence="3" key="1">
    <citation type="submission" date="2018-02" db="EMBL/GenBank/DDBJ databases">
        <title>Glaesserella australis sp. nov., isolated from the lungs of pigs.</title>
        <authorList>
            <person name="Turni C."/>
            <person name="Christensen H."/>
        </authorList>
    </citation>
    <scope>NUCLEOTIDE SEQUENCE [LARGE SCALE GENOMIC DNA]</scope>
    <source>
        <strain evidence="3">HS4635</strain>
    </source>
</reference>
<dbReference type="EMBL" id="PTPX01000002">
    <property type="protein sequence ID" value="RAL19782.1"/>
    <property type="molecule type" value="Genomic_DNA"/>
</dbReference>
<evidence type="ECO:0000313" key="2">
    <source>
        <dbReference type="EMBL" id="RAL19782.1"/>
    </source>
</evidence>
<gene>
    <name evidence="2" type="ORF">C5N92_01960</name>
</gene>
<feature type="domain" description="DUF6378" evidence="1">
    <location>
        <begin position="6"/>
        <end position="78"/>
    </location>
</feature>
<dbReference type="InterPro" id="IPR045958">
    <property type="entry name" value="DUF6378"/>
</dbReference>
<accession>A0A328C3B8</accession>
<keyword evidence="3" id="KW-1185">Reference proteome</keyword>
<dbReference type="AlphaFoldDB" id="A0A328C3B8"/>
<comment type="caution">
    <text evidence="2">The sequence shown here is derived from an EMBL/GenBank/DDBJ whole genome shotgun (WGS) entry which is preliminary data.</text>
</comment>